<evidence type="ECO:0000256" key="2">
    <source>
        <dbReference type="ARBA" id="ARBA00022448"/>
    </source>
</evidence>
<feature type="coiled-coil region" evidence="8">
    <location>
        <begin position="704"/>
        <end position="731"/>
    </location>
</feature>
<evidence type="ECO:0000256" key="6">
    <source>
        <dbReference type="ARBA" id="ARBA00023132"/>
    </source>
</evidence>
<evidence type="ECO:0000256" key="3">
    <source>
        <dbReference type="ARBA" id="ARBA00022816"/>
    </source>
</evidence>
<keyword evidence="2" id="KW-0813">Transport</keyword>
<feature type="compositionally biased region" description="Polar residues" evidence="9">
    <location>
        <begin position="790"/>
        <end position="806"/>
    </location>
</feature>
<dbReference type="PANTHER" id="PTHR13257:SF0">
    <property type="entry name" value="NUCLEAR PORE COMPLEX PROTEIN NUP88"/>
    <property type="match status" value="1"/>
</dbReference>
<gene>
    <name evidence="10" type="ORF">P154DRAFT_427758</name>
</gene>
<sequence length="852" mass="94753">MPKVIGFTPAWLTRPNAGYDMFTPKTASTEKASSGPQRTIATRGSEVFTAVGREIRWADLSRLKEALEGTPNLSASRSRRLATPPVKASYRTLKVSIPLPITQLVMSPYGDYMAVATSHTVHVVTLPDSSLLETDDTEPLKQKTFQIGPTTHVREESPVASVLWHPLGYRGHCLVTITKEAVVRLWELNRTDRMSFSEPALSVDLKKLANAEDDTENVTASKYGARKGFSPDSVELEVTSACFSGLPEQEGIHGWAPMTLWIAMREGYVHALCPLLPSKWQLLESAGASTFMGTLATSIHAYCGDIDHNPHANAEDKETSRKQLSWLMDFTDRDPFHEATLTGESVTIYTRPNSVPAYPLLQGPFSITSDIDEFELSDLTVFSLKTFSDGTDEEAAEGIPAAVLCLLTATSQVHICLDLEGIVGRWLPSPDSEWDVSDSEREHTLVHAETIALGNNDTPSFQQTITQDEHTDFTFFVTNASGVFYISAEPWVRRLEDEISMPQPDGVEFRLNRLLESFFTRAEKVIPRPASATADDVTSCVVIENGNIGYLVLTTYGHEPCAVLLDAPEDGFYSPDEVDEALGDTDVPTEPRHLYAPPKELYEDVNPHNALSRISARHRATFSDEIRLSPANLELMMEVHSHLSQATKRMLTAVSELYRKCESLQDQFRDQIYRTSDTAKKIEAAIGLGEDASEDGFDDGININDKVAQRVERVKERQRRLNARYETLKSRMTSVGSTELSELETDWFDELQTIDRSVNKQQQNLTDDIDGNEVPASERLEKLQALKKSLSQQAARAAKQTNSTDRNGVKVPSHSRKQENQQVQMLLDRESALVDAAANRLRSLGISIPLEH</sequence>
<keyword evidence="4" id="KW-0653">Protein transport</keyword>
<evidence type="ECO:0000313" key="10">
    <source>
        <dbReference type="EMBL" id="KAF2004103.1"/>
    </source>
</evidence>
<name>A0A6A5WQG4_9PLEO</name>
<dbReference type="InterPro" id="IPR036322">
    <property type="entry name" value="WD40_repeat_dom_sf"/>
</dbReference>
<reference evidence="10" key="1">
    <citation type="journal article" date="2020" name="Stud. Mycol.">
        <title>101 Dothideomycetes genomes: a test case for predicting lifestyles and emergence of pathogens.</title>
        <authorList>
            <person name="Haridas S."/>
            <person name="Albert R."/>
            <person name="Binder M."/>
            <person name="Bloem J."/>
            <person name="Labutti K."/>
            <person name="Salamov A."/>
            <person name="Andreopoulos B."/>
            <person name="Baker S."/>
            <person name="Barry K."/>
            <person name="Bills G."/>
            <person name="Bluhm B."/>
            <person name="Cannon C."/>
            <person name="Castanera R."/>
            <person name="Culley D."/>
            <person name="Daum C."/>
            <person name="Ezra D."/>
            <person name="Gonzalez J."/>
            <person name="Henrissat B."/>
            <person name="Kuo A."/>
            <person name="Liang C."/>
            <person name="Lipzen A."/>
            <person name="Lutzoni F."/>
            <person name="Magnuson J."/>
            <person name="Mondo S."/>
            <person name="Nolan M."/>
            <person name="Ohm R."/>
            <person name="Pangilinan J."/>
            <person name="Park H.-J."/>
            <person name="Ramirez L."/>
            <person name="Alfaro M."/>
            <person name="Sun H."/>
            <person name="Tritt A."/>
            <person name="Yoshinaga Y."/>
            <person name="Zwiers L.-H."/>
            <person name="Turgeon B."/>
            <person name="Goodwin S."/>
            <person name="Spatafora J."/>
            <person name="Crous P."/>
            <person name="Grigoriev I."/>
        </authorList>
    </citation>
    <scope>NUCLEOTIDE SEQUENCE</scope>
    <source>
        <strain evidence="10">CBS 123094</strain>
    </source>
</reference>
<keyword evidence="11" id="KW-1185">Reference proteome</keyword>
<dbReference type="GO" id="GO:0006406">
    <property type="term" value="P:mRNA export from nucleus"/>
    <property type="evidence" value="ECO:0007669"/>
    <property type="project" value="TreeGrafter"/>
</dbReference>
<dbReference type="GO" id="GO:0006606">
    <property type="term" value="P:protein import into nucleus"/>
    <property type="evidence" value="ECO:0007669"/>
    <property type="project" value="TreeGrafter"/>
</dbReference>
<comment type="subcellular location">
    <subcellularLocation>
        <location evidence="1">Nucleus</location>
        <location evidence="1">Nuclear pore complex</location>
    </subcellularLocation>
</comment>
<dbReference type="GO" id="GO:0005643">
    <property type="term" value="C:nuclear pore"/>
    <property type="evidence" value="ECO:0007669"/>
    <property type="project" value="UniProtKB-SubCell"/>
</dbReference>
<dbReference type="AlphaFoldDB" id="A0A6A5WQG4"/>
<evidence type="ECO:0000256" key="5">
    <source>
        <dbReference type="ARBA" id="ARBA00023010"/>
    </source>
</evidence>
<dbReference type="OrthoDB" id="341482at2759"/>
<dbReference type="PANTHER" id="PTHR13257">
    <property type="entry name" value="NUCLEOPORIN NUP84-RELATED"/>
    <property type="match status" value="1"/>
</dbReference>
<dbReference type="InterPro" id="IPR037700">
    <property type="entry name" value="NUP88/NUP82"/>
</dbReference>
<dbReference type="GO" id="GO:0017056">
    <property type="term" value="F:structural constituent of nuclear pore"/>
    <property type="evidence" value="ECO:0007669"/>
    <property type="project" value="InterPro"/>
</dbReference>
<keyword evidence="6" id="KW-0906">Nuclear pore complex</keyword>
<keyword evidence="5" id="KW-0811">Translocation</keyword>
<evidence type="ECO:0000256" key="7">
    <source>
        <dbReference type="ARBA" id="ARBA00023242"/>
    </source>
</evidence>
<evidence type="ECO:0000256" key="1">
    <source>
        <dbReference type="ARBA" id="ARBA00004567"/>
    </source>
</evidence>
<dbReference type="SUPFAM" id="SSF50978">
    <property type="entry name" value="WD40 repeat-like"/>
    <property type="match status" value="1"/>
</dbReference>
<evidence type="ECO:0000256" key="4">
    <source>
        <dbReference type="ARBA" id="ARBA00022927"/>
    </source>
</evidence>
<keyword evidence="3" id="KW-0509">mRNA transport</keyword>
<feature type="region of interest" description="Disordered" evidence="9">
    <location>
        <begin position="790"/>
        <end position="821"/>
    </location>
</feature>
<dbReference type="GO" id="GO:0000055">
    <property type="term" value="P:ribosomal large subunit export from nucleus"/>
    <property type="evidence" value="ECO:0007669"/>
    <property type="project" value="InterPro"/>
</dbReference>
<evidence type="ECO:0000313" key="11">
    <source>
        <dbReference type="Proteomes" id="UP000799779"/>
    </source>
</evidence>
<keyword evidence="8" id="KW-0175">Coiled coil</keyword>
<dbReference type="GO" id="GO:0000056">
    <property type="term" value="P:ribosomal small subunit export from nucleus"/>
    <property type="evidence" value="ECO:0007669"/>
    <property type="project" value="InterPro"/>
</dbReference>
<dbReference type="Proteomes" id="UP000799779">
    <property type="component" value="Unassembled WGS sequence"/>
</dbReference>
<protein>
    <submittedName>
        <fullName evidence="10">Uncharacterized protein</fullName>
    </submittedName>
</protein>
<organism evidence="10 11">
    <name type="scientific">Amniculicola lignicola CBS 123094</name>
    <dbReference type="NCBI Taxonomy" id="1392246"/>
    <lineage>
        <taxon>Eukaryota</taxon>
        <taxon>Fungi</taxon>
        <taxon>Dikarya</taxon>
        <taxon>Ascomycota</taxon>
        <taxon>Pezizomycotina</taxon>
        <taxon>Dothideomycetes</taxon>
        <taxon>Pleosporomycetidae</taxon>
        <taxon>Pleosporales</taxon>
        <taxon>Amniculicolaceae</taxon>
        <taxon>Amniculicola</taxon>
    </lineage>
</organism>
<dbReference type="EMBL" id="ML977569">
    <property type="protein sequence ID" value="KAF2004103.1"/>
    <property type="molecule type" value="Genomic_DNA"/>
</dbReference>
<evidence type="ECO:0000256" key="9">
    <source>
        <dbReference type="SAM" id="MobiDB-lite"/>
    </source>
</evidence>
<evidence type="ECO:0000256" key="8">
    <source>
        <dbReference type="SAM" id="Coils"/>
    </source>
</evidence>
<keyword evidence="7" id="KW-0539">Nucleus</keyword>
<accession>A0A6A5WQG4</accession>
<proteinExistence type="predicted"/>